<evidence type="ECO:0000256" key="1">
    <source>
        <dbReference type="SAM" id="MobiDB-lite"/>
    </source>
</evidence>
<accession>E3FZY9</accession>
<proteinExistence type="predicted"/>
<dbReference type="KEGG" id="sur:STAUR_3400"/>
<feature type="compositionally biased region" description="Low complexity" evidence="1">
    <location>
        <begin position="61"/>
        <end position="75"/>
    </location>
</feature>
<gene>
    <name evidence="2" type="ordered locus">STAUR_3400</name>
</gene>
<dbReference type="Proteomes" id="UP000001351">
    <property type="component" value="Chromosome"/>
</dbReference>
<dbReference type="InterPro" id="IPR011042">
    <property type="entry name" value="6-blade_b-propeller_TolB-like"/>
</dbReference>
<sequence length="123" mass="13415">MLELPPVIAPEGIFFDRKGVLWLGGLENSSIHRYVPGGTYEQVIQDDRLRWLDSLAEGPRGRSTSPPRKSTSPRRAGPLRDRPLQPLRKGGLGVTQCGGGVLESHRFSGTPGLYLEEGGGKPR</sequence>
<organism evidence="2 3">
    <name type="scientific">Stigmatella aurantiaca (strain DW4/3-1)</name>
    <dbReference type="NCBI Taxonomy" id="378806"/>
    <lineage>
        <taxon>Bacteria</taxon>
        <taxon>Pseudomonadati</taxon>
        <taxon>Myxococcota</taxon>
        <taxon>Myxococcia</taxon>
        <taxon>Myxococcales</taxon>
        <taxon>Cystobacterineae</taxon>
        <taxon>Archangiaceae</taxon>
        <taxon>Stigmatella</taxon>
    </lineage>
</organism>
<reference evidence="2 3" key="1">
    <citation type="journal article" date="2011" name="Mol. Biol. Evol.">
        <title>Comparative genomic analysis of fruiting body formation in Myxococcales.</title>
        <authorList>
            <person name="Huntley S."/>
            <person name="Hamann N."/>
            <person name="Wegener-Feldbrugge S."/>
            <person name="Treuner-Lange A."/>
            <person name="Kube M."/>
            <person name="Reinhardt R."/>
            <person name="Klages S."/>
            <person name="Muller R."/>
            <person name="Ronning C.M."/>
            <person name="Nierman W.C."/>
            <person name="Sogaard-Andersen L."/>
        </authorList>
    </citation>
    <scope>NUCLEOTIDE SEQUENCE [LARGE SCALE GENOMIC DNA]</scope>
    <source>
        <strain evidence="2 3">DW4/3-1</strain>
    </source>
</reference>
<dbReference type="HOGENOM" id="CLU_2013874_0_0_7"/>
<protein>
    <submittedName>
        <fullName evidence="2">Uncharacterized protein</fullName>
    </submittedName>
</protein>
<evidence type="ECO:0000313" key="2">
    <source>
        <dbReference type="EMBL" id="ADO71192.1"/>
    </source>
</evidence>
<dbReference type="AlphaFoldDB" id="E3FZY9"/>
<dbReference type="SUPFAM" id="SSF63829">
    <property type="entry name" value="Calcium-dependent phosphotriesterase"/>
    <property type="match status" value="1"/>
</dbReference>
<keyword evidence="3" id="KW-1185">Reference proteome</keyword>
<dbReference type="EMBL" id="CP002271">
    <property type="protein sequence ID" value="ADO71192.1"/>
    <property type="molecule type" value="Genomic_DNA"/>
</dbReference>
<dbReference type="STRING" id="378806.STAUR_3400"/>
<name>E3FZY9_STIAD</name>
<evidence type="ECO:0000313" key="3">
    <source>
        <dbReference type="Proteomes" id="UP000001351"/>
    </source>
</evidence>
<dbReference type="Gene3D" id="2.120.10.30">
    <property type="entry name" value="TolB, C-terminal domain"/>
    <property type="match status" value="1"/>
</dbReference>
<feature type="compositionally biased region" description="Gly residues" evidence="1">
    <location>
        <begin position="90"/>
        <end position="101"/>
    </location>
</feature>
<feature type="region of interest" description="Disordered" evidence="1">
    <location>
        <begin position="55"/>
        <end position="123"/>
    </location>
</feature>